<dbReference type="AlphaFoldDB" id="V5GN17"/>
<evidence type="ECO:0000313" key="3">
    <source>
        <dbReference type="EMBL" id="JAB71760.1"/>
    </source>
</evidence>
<organism evidence="3">
    <name type="scientific">Ixodes ricinus</name>
    <name type="common">Common tick</name>
    <name type="synonym">Acarus ricinus</name>
    <dbReference type="NCBI Taxonomy" id="34613"/>
    <lineage>
        <taxon>Eukaryota</taxon>
        <taxon>Metazoa</taxon>
        <taxon>Ecdysozoa</taxon>
        <taxon>Arthropoda</taxon>
        <taxon>Chelicerata</taxon>
        <taxon>Arachnida</taxon>
        <taxon>Acari</taxon>
        <taxon>Parasitiformes</taxon>
        <taxon>Ixodida</taxon>
        <taxon>Ixodoidea</taxon>
        <taxon>Ixodidae</taxon>
        <taxon>Ixodinae</taxon>
        <taxon>Ixodes</taxon>
    </lineage>
</organism>
<name>V5GN17_IXORI</name>
<reference evidence="3" key="1">
    <citation type="journal article" date="2015" name="Sci. Rep.">
        <title>Tissue- and time-dependent transcription in Ixodes ricinus salivary glands and midguts when blood feeding on the vertebrate host.</title>
        <authorList>
            <person name="Kotsyfakis M."/>
            <person name="Schwarz A."/>
            <person name="Erhart J."/>
            <person name="Ribeiro J.M."/>
        </authorList>
    </citation>
    <scope>NUCLEOTIDE SEQUENCE</scope>
    <source>
        <tissue evidence="3">Salivary gland and midgut</tissue>
    </source>
</reference>
<proteinExistence type="evidence at transcript level"/>
<evidence type="ECO:0000256" key="1">
    <source>
        <dbReference type="SAM" id="MobiDB-lite"/>
    </source>
</evidence>
<accession>V5GN17</accession>
<keyword evidence="2" id="KW-0732">Signal</keyword>
<evidence type="ECO:0000256" key="2">
    <source>
        <dbReference type="SAM" id="SignalP"/>
    </source>
</evidence>
<feature type="signal peptide" evidence="2">
    <location>
        <begin position="1"/>
        <end position="21"/>
    </location>
</feature>
<dbReference type="EMBL" id="GANP01012708">
    <property type="protein sequence ID" value="JAB71760.1"/>
    <property type="molecule type" value="mRNA"/>
</dbReference>
<feature type="region of interest" description="Disordered" evidence="1">
    <location>
        <begin position="30"/>
        <end position="83"/>
    </location>
</feature>
<sequence length="180" mass="19980">MEIKWMQAYILLSILLVLGNAQKVNNSAKKALPAMKKDTTSKPIAAQKKAVGSKSQQAVPQKTAPKATAAPEPQAPIPSTDPIICELENNKSPLALPSLQCTVRELSKNLKDNLNKYMQTKGKNESDLLKEICEAKEKEENPAFMSNYTKDDKDMIHDTSTLCRIRHTTISECEMPNLIK</sequence>
<feature type="chain" id="PRO_5004737424" evidence="2">
    <location>
        <begin position="22"/>
        <end position="180"/>
    </location>
</feature>
<protein>
    <submittedName>
        <fullName evidence="3">Putative salivary secreted peptide</fullName>
    </submittedName>
</protein>
<feature type="compositionally biased region" description="Low complexity" evidence="1">
    <location>
        <begin position="60"/>
        <end position="72"/>
    </location>
</feature>